<dbReference type="OMA" id="NIVYTQV"/>
<accession>A0A5K1VTB2</accession>
<feature type="transmembrane region" description="Helical" evidence="1">
    <location>
        <begin position="160"/>
        <end position="183"/>
    </location>
</feature>
<dbReference type="AlphaFoldDB" id="A0A5K1VTB2"/>
<dbReference type="VEuPathDB" id="AmoebaDB:EHI_046640"/>
<dbReference type="VEuPathDB" id="AmoebaDB:EHI8A_170350"/>
<feature type="transmembrane region" description="Helical" evidence="1">
    <location>
        <begin position="271"/>
        <end position="299"/>
    </location>
</feature>
<dbReference type="EMBL" id="BDEQ01000001">
    <property type="protein sequence ID" value="GAT97398.1"/>
    <property type="molecule type" value="Genomic_DNA"/>
</dbReference>
<evidence type="ECO:0000313" key="3">
    <source>
        <dbReference type="Proteomes" id="UP000078387"/>
    </source>
</evidence>
<sequence length="888" mass="101971">MSEDITTNEKNEVLFFQEEQPIESHRGWYKQLSVTILAGICLISNTFCIILLHKELKGHLWVLVVGIIEGIVFLGYSGIKFVLRLSFIQSCLKSNQIIKKICDIIYINYDNSSIIFKLPNIEKIIEKYCITIDVHNKENSSPINQLNHLFRLFCDKYEGYIKTFSLMLIICGFIIVVIEMFLYQQATVSFNIIYTQVLVYSVVCIINISLTLFFLWKVILMAIFFILQVSYGYIKGGFKEEIIISILLLSIITIPFCNSVVVLQQKSMACIWFLIMGSLIITILLFCTIEIGWYIYIFIHQKVSFSSFIFSELKKVKNHIISLLVLIFCIIIILVSFNLSLSNMFYKLKYTYNLSFLSSFDTVNTSYINEVISYCEFEKHISQLTFGIGDSSYLRQEYAQPSIKTPTINMSSLFDVSSTTQDYYRMTSSAIPMNGIVYYPTNIKTSNETKSVVIILGSEMGNLIDSDMGYIYLQESLAENGIVSICLDQGFLDKDENGNSILPKNGMSVKEGYLNARVVLTIQTINYLFKRLNQFFGQKLNFENIGIIGDREGGGVAMRIINKLRIGEIDFIEKENLNQFSIESIFVLNCKDIPVENPMVGMNSYFIETFPELSPYDPPLLSSYNYFNKTDRDDNILFKYSGSLIIEKGIGDYFNMKYQQAQSDILVDYILKNNSYLLKENELRCLVNNYVISHFLCSMDNKCDNLPLLMDFKNGKSIIPIESGYYSTFESNKEILLYVNGTTFDISIESNSTYSGKLYQNMYQSLHQLYVCNSGMKCALKFVMNKPVNCSGIKFSFFKNNGIINKEEQDTSKIYEQSIKVTCLSNSTFTLPSFTYTKISEIENNGEICEMFFVQTYSFSFPLPNQVITSFTLYFTGEILLDDVALFY</sequence>
<keyword evidence="1" id="KW-0472">Membrane</keyword>
<gene>
    <name evidence="2" type="ORF">CL6EHI_046640</name>
</gene>
<dbReference type="Gene3D" id="3.40.50.1820">
    <property type="entry name" value="alpha/beta hydrolase"/>
    <property type="match status" value="1"/>
</dbReference>
<protein>
    <submittedName>
        <fullName evidence="2">Uncharacterized protein</fullName>
    </submittedName>
</protein>
<dbReference type="VEuPathDB" id="AmoebaDB:KM1_075330"/>
<evidence type="ECO:0000256" key="1">
    <source>
        <dbReference type="SAM" id="Phobius"/>
    </source>
</evidence>
<reference evidence="2 3" key="1">
    <citation type="submission" date="2016-05" db="EMBL/GenBank/DDBJ databases">
        <title>First whole genome sequencing of Entamoeba histolytica HM1:IMSS-clone-6.</title>
        <authorList>
            <person name="Mukherjee Avik.K."/>
            <person name="Izumyama S."/>
            <person name="Nakada-Tsukui K."/>
            <person name="Nozaki T."/>
        </authorList>
    </citation>
    <scope>NUCLEOTIDE SEQUENCE [LARGE SCALE GENOMIC DNA]</scope>
    <source>
        <strain evidence="2 3">HM1:IMSS clone 6</strain>
    </source>
</reference>
<feature type="transmembrane region" description="Helical" evidence="1">
    <location>
        <begin position="246"/>
        <end position="265"/>
    </location>
</feature>
<keyword evidence="1" id="KW-1133">Transmembrane helix</keyword>
<keyword evidence="1" id="KW-0812">Transmembrane</keyword>
<dbReference type="VEuPathDB" id="AmoebaDB:EHI5A_041320"/>
<comment type="caution">
    <text evidence="2">The sequence shown here is derived from an EMBL/GenBank/DDBJ whole genome shotgun (WGS) entry which is preliminary data.</text>
</comment>
<dbReference type="Proteomes" id="UP000078387">
    <property type="component" value="Unassembled WGS sequence"/>
</dbReference>
<evidence type="ECO:0000313" key="2">
    <source>
        <dbReference type="EMBL" id="GAT97398.1"/>
    </source>
</evidence>
<name>A0A5K1VTB2_ENTHI</name>
<feature type="transmembrane region" description="Helical" evidence="1">
    <location>
        <begin position="320"/>
        <end position="341"/>
    </location>
</feature>
<feature type="transmembrane region" description="Helical" evidence="1">
    <location>
        <begin position="32"/>
        <end position="53"/>
    </location>
</feature>
<dbReference type="InterPro" id="IPR029058">
    <property type="entry name" value="AB_hydrolase_fold"/>
</dbReference>
<proteinExistence type="predicted"/>
<organism evidence="2 3">
    <name type="scientific">Entamoeba histolytica</name>
    <dbReference type="NCBI Taxonomy" id="5759"/>
    <lineage>
        <taxon>Eukaryota</taxon>
        <taxon>Amoebozoa</taxon>
        <taxon>Evosea</taxon>
        <taxon>Archamoebae</taxon>
        <taxon>Mastigamoebida</taxon>
        <taxon>Entamoebidae</taxon>
        <taxon>Entamoeba</taxon>
    </lineage>
</organism>
<dbReference type="VEuPathDB" id="AmoebaDB:EHI7A_034940"/>
<feature type="transmembrane region" description="Helical" evidence="1">
    <location>
        <begin position="60"/>
        <end position="79"/>
    </location>
</feature>